<reference evidence="3" key="1">
    <citation type="submission" date="2011-04" db="EMBL/GenBank/DDBJ databases">
        <title>The complete genome of Thermodesulfatator indicus DSM 15286.</title>
        <authorList>
            <person name="Lucas S."/>
            <person name="Copeland A."/>
            <person name="Lapidus A."/>
            <person name="Bruce D."/>
            <person name="Goodwin L."/>
            <person name="Pitluck S."/>
            <person name="Peters L."/>
            <person name="Kyrpides N."/>
            <person name="Mavromatis K."/>
            <person name="Pagani I."/>
            <person name="Ivanova N."/>
            <person name="Saunders L."/>
            <person name="Detter J.C."/>
            <person name="Tapia R."/>
            <person name="Han C."/>
            <person name="Land M."/>
            <person name="Hauser L."/>
            <person name="Markowitz V."/>
            <person name="Cheng J.-F."/>
            <person name="Hugenholtz P."/>
            <person name="Woyke T."/>
            <person name="Wu D."/>
            <person name="Spring S."/>
            <person name="Schroeder M."/>
            <person name="Brambilla E."/>
            <person name="Klenk H.-P."/>
            <person name="Eisen J.A."/>
        </authorList>
    </citation>
    <scope>NUCLEOTIDE SEQUENCE [LARGE SCALE GENOMIC DNA]</scope>
    <source>
        <strain evidence="3">DSM 15286 / JCM 11887 / CIR29812</strain>
    </source>
</reference>
<dbReference type="Proteomes" id="UP000006793">
    <property type="component" value="Chromosome"/>
</dbReference>
<keyword evidence="3" id="KW-1185">Reference proteome</keyword>
<gene>
    <name evidence="2" type="ordered locus">Thein_0421</name>
</gene>
<accession>F8AAN1</accession>
<sequence length="99" mass="11840">MIKTDEIKKEKIIQEIFGDMDDIFKGEDEEKEAIYEQDHKEKLVPISLIKEEIKKEKISEEEIVQTVKETIDEIEEKIKEIINRKLTKKILVKVLERIE</sequence>
<proteinExistence type="predicted"/>
<evidence type="ECO:0000313" key="3">
    <source>
        <dbReference type="Proteomes" id="UP000006793"/>
    </source>
</evidence>
<name>F8AAN1_THEID</name>
<evidence type="ECO:0000313" key="2">
    <source>
        <dbReference type="EMBL" id="AEH44303.1"/>
    </source>
</evidence>
<dbReference type="KEGG" id="tid:Thein_0421"/>
<protein>
    <submittedName>
        <fullName evidence="2">RUN domain-containing protein</fullName>
    </submittedName>
</protein>
<dbReference type="STRING" id="667014.Thein_0421"/>
<keyword evidence="1" id="KW-0175">Coiled coil</keyword>
<dbReference type="InParanoid" id="F8AAN1"/>
<dbReference type="RefSeq" id="WP_013907049.1">
    <property type="nucleotide sequence ID" value="NC_015681.1"/>
</dbReference>
<evidence type="ECO:0000256" key="1">
    <source>
        <dbReference type="SAM" id="Coils"/>
    </source>
</evidence>
<dbReference type="eggNOG" id="ENOG5032GVS">
    <property type="taxonomic scope" value="Bacteria"/>
</dbReference>
<organism evidence="2 3">
    <name type="scientific">Thermodesulfatator indicus (strain DSM 15286 / JCM 11887 / CIR29812)</name>
    <dbReference type="NCBI Taxonomy" id="667014"/>
    <lineage>
        <taxon>Bacteria</taxon>
        <taxon>Pseudomonadati</taxon>
        <taxon>Thermodesulfobacteriota</taxon>
        <taxon>Thermodesulfobacteria</taxon>
        <taxon>Thermodesulfobacteriales</taxon>
        <taxon>Thermodesulfatatoraceae</taxon>
        <taxon>Thermodesulfatator</taxon>
    </lineage>
</organism>
<reference evidence="2 3" key="2">
    <citation type="journal article" date="2012" name="Stand. Genomic Sci.">
        <title>Complete genome sequence of the thermophilic sulfate-reducing ocean bacterium Thermodesulfatator indicus type strain (CIR29812(T)).</title>
        <authorList>
            <person name="Anderson I."/>
            <person name="Saunders E."/>
            <person name="Lapidus A."/>
            <person name="Nolan M."/>
            <person name="Lucas S."/>
            <person name="Tice H."/>
            <person name="Del Rio T.G."/>
            <person name="Cheng J.F."/>
            <person name="Han C."/>
            <person name="Tapia R."/>
            <person name="Goodwin L.A."/>
            <person name="Pitluck S."/>
            <person name="Liolios K."/>
            <person name="Mavromatis K."/>
            <person name="Pagani I."/>
            <person name="Ivanova N."/>
            <person name="Mikhailova N."/>
            <person name="Pati A."/>
            <person name="Chen A."/>
            <person name="Palaniappan K."/>
            <person name="Land M."/>
            <person name="Hauser L."/>
            <person name="Jeffries C.D."/>
            <person name="Chang Y.J."/>
            <person name="Brambilla E.M."/>
            <person name="Rohde M."/>
            <person name="Spring S."/>
            <person name="Goker M."/>
            <person name="Detter J.C."/>
            <person name="Woyke T."/>
            <person name="Bristow J."/>
            <person name="Eisen J.A."/>
            <person name="Markowitz V."/>
            <person name="Hugenholtz P."/>
            <person name="Kyrpides N.C."/>
            <person name="Klenk H.P."/>
        </authorList>
    </citation>
    <scope>NUCLEOTIDE SEQUENCE [LARGE SCALE GENOMIC DNA]</scope>
    <source>
        <strain evidence="3">DSM 15286 / JCM 11887 / CIR29812</strain>
    </source>
</reference>
<dbReference type="EMBL" id="CP002683">
    <property type="protein sequence ID" value="AEH44303.1"/>
    <property type="molecule type" value="Genomic_DNA"/>
</dbReference>
<dbReference type="HOGENOM" id="CLU_2319174_0_0_0"/>
<feature type="coiled-coil region" evidence="1">
    <location>
        <begin position="57"/>
        <end position="84"/>
    </location>
</feature>
<dbReference type="AlphaFoldDB" id="F8AAN1"/>
<dbReference type="PaxDb" id="667014-Thein_0421"/>